<proteinExistence type="predicted"/>
<evidence type="ECO:0000313" key="3">
    <source>
        <dbReference type="Proteomes" id="UP000467840"/>
    </source>
</evidence>
<evidence type="ECO:0008006" key="4">
    <source>
        <dbReference type="Google" id="ProtNLM"/>
    </source>
</evidence>
<dbReference type="PANTHER" id="PTHR45980">
    <property type="match status" value="1"/>
</dbReference>
<dbReference type="PANTHER" id="PTHR45980:SF18">
    <property type="entry name" value="PROTEASE DO-LIKE 9"/>
    <property type="match status" value="1"/>
</dbReference>
<reference evidence="2 3" key="1">
    <citation type="journal article" date="2020" name="Mol. Plant">
        <title>The Chromosome-Based Rubber Tree Genome Provides New Insights into Spurge Genome Evolution and Rubber Biosynthesis.</title>
        <authorList>
            <person name="Liu J."/>
            <person name="Shi C."/>
            <person name="Shi C.C."/>
            <person name="Li W."/>
            <person name="Zhang Q.J."/>
            <person name="Zhang Y."/>
            <person name="Li K."/>
            <person name="Lu H.F."/>
            <person name="Shi C."/>
            <person name="Zhu S.T."/>
            <person name="Xiao Z.Y."/>
            <person name="Nan H."/>
            <person name="Yue Y."/>
            <person name="Zhu X.G."/>
            <person name="Wu Y."/>
            <person name="Hong X.N."/>
            <person name="Fan G.Y."/>
            <person name="Tong Y."/>
            <person name="Zhang D."/>
            <person name="Mao C.L."/>
            <person name="Liu Y.L."/>
            <person name="Hao S.J."/>
            <person name="Liu W.Q."/>
            <person name="Lv M.Q."/>
            <person name="Zhang H.B."/>
            <person name="Liu Y."/>
            <person name="Hu-Tang G.R."/>
            <person name="Wang J.P."/>
            <person name="Wang J.H."/>
            <person name="Sun Y.H."/>
            <person name="Ni S.B."/>
            <person name="Chen W.B."/>
            <person name="Zhang X.C."/>
            <person name="Jiao Y.N."/>
            <person name="Eichler E.E."/>
            <person name="Li G.H."/>
            <person name="Liu X."/>
            <person name="Gao L.Z."/>
        </authorList>
    </citation>
    <scope>NUCLEOTIDE SEQUENCE [LARGE SCALE GENOMIC DNA]</scope>
    <source>
        <strain evidence="3">cv. GT1</strain>
        <tissue evidence="2">Leaf</tissue>
    </source>
</reference>
<dbReference type="SUPFAM" id="SSF50494">
    <property type="entry name" value="Trypsin-like serine proteases"/>
    <property type="match status" value="1"/>
</dbReference>
<keyword evidence="3" id="KW-1185">Reference proteome</keyword>
<accession>A0A6A6MN48</accession>
<sequence>MGGGTTTQTLDPATTNNVMTTFSPSLTSKSSIPQPLPPPATRTTITATVASAAAVVKHSPDKPKKSLPPVINGGVGPAPPVESVARVVPAMDAVVKMDAAINLGNSGGPASNDKGHRVGIGFQSLKGEDVENIGHAIPTPVIIHFIQDYENNGAYTIPYQHGESIGFSYLDSQKFTGDNAAIKVLVIRRL</sequence>
<name>A0A6A6MN48_HEVBR</name>
<comment type="caution">
    <text evidence="2">The sequence shown here is derived from an EMBL/GenBank/DDBJ whole genome shotgun (WGS) entry which is preliminary data.</text>
</comment>
<feature type="region of interest" description="Disordered" evidence="1">
    <location>
        <begin position="1"/>
        <end position="40"/>
    </location>
</feature>
<dbReference type="Proteomes" id="UP000467840">
    <property type="component" value="Chromosome 15"/>
</dbReference>
<dbReference type="AlphaFoldDB" id="A0A6A6MN48"/>
<organism evidence="2 3">
    <name type="scientific">Hevea brasiliensis</name>
    <name type="common">Para rubber tree</name>
    <name type="synonym">Siphonia brasiliensis</name>
    <dbReference type="NCBI Taxonomy" id="3981"/>
    <lineage>
        <taxon>Eukaryota</taxon>
        <taxon>Viridiplantae</taxon>
        <taxon>Streptophyta</taxon>
        <taxon>Embryophyta</taxon>
        <taxon>Tracheophyta</taxon>
        <taxon>Spermatophyta</taxon>
        <taxon>Magnoliopsida</taxon>
        <taxon>eudicotyledons</taxon>
        <taxon>Gunneridae</taxon>
        <taxon>Pentapetalae</taxon>
        <taxon>rosids</taxon>
        <taxon>fabids</taxon>
        <taxon>Malpighiales</taxon>
        <taxon>Euphorbiaceae</taxon>
        <taxon>Crotonoideae</taxon>
        <taxon>Micrandreae</taxon>
        <taxon>Hevea</taxon>
    </lineage>
</organism>
<dbReference type="InterPro" id="IPR043504">
    <property type="entry name" value="Peptidase_S1_PA_chymotrypsin"/>
</dbReference>
<dbReference type="InterPro" id="IPR009003">
    <property type="entry name" value="Peptidase_S1_PA"/>
</dbReference>
<dbReference type="EMBL" id="JAAGAX010000005">
    <property type="protein sequence ID" value="KAF2314704.1"/>
    <property type="molecule type" value="Genomic_DNA"/>
</dbReference>
<evidence type="ECO:0000313" key="2">
    <source>
        <dbReference type="EMBL" id="KAF2314704.1"/>
    </source>
</evidence>
<dbReference type="GO" id="GO:0004252">
    <property type="term" value="F:serine-type endopeptidase activity"/>
    <property type="evidence" value="ECO:0007669"/>
    <property type="project" value="TreeGrafter"/>
</dbReference>
<feature type="compositionally biased region" description="Polar residues" evidence="1">
    <location>
        <begin position="1"/>
        <end position="33"/>
    </location>
</feature>
<gene>
    <name evidence="2" type="ORF">GH714_030105</name>
</gene>
<dbReference type="Gene3D" id="2.40.10.10">
    <property type="entry name" value="Trypsin-like serine proteases"/>
    <property type="match status" value="1"/>
</dbReference>
<evidence type="ECO:0000256" key="1">
    <source>
        <dbReference type="SAM" id="MobiDB-lite"/>
    </source>
</evidence>
<protein>
    <recommendedName>
        <fullName evidence="4">Peptidase S1 domain-containing protein</fullName>
    </recommendedName>
</protein>